<keyword evidence="14" id="KW-1185">Reference proteome</keyword>
<dbReference type="Proteomes" id="UP000028545">
    <property type="component" value="Unassembled WGS sequence"/>
</dbReference>
<accession>A0A084GB53</accession>
<keyword evidence="7 10" id="KW-0067">ATP-binding</keyword>
<protein>
    <recommendedName>
        <fullName evidence="2">non-specific serine/threonine protein kinase</fullName>
        <ecNumber evidence="2">2.7.11.1</ecNumber>
    </recommendedName>
</protein>
<dbReference type="Pfam" id="PF00069">
    <property type="entry name" value="Pkinase"/>
    <property type="match status" value="1"/>
</dbReference>
<dbReference type="FunFam" id="1.10.510.10:FF:000670">
    <property type="entry name" value="Serine/threonin protein kinase, putative"/>
    <property type="match status" value="1"/>
</dbReference>
<dbReference type="PROSITE" id="PS00107">
    <property type="entry name" value="PROTEIN_KINASE_ATP"/>
    <property type="match status" value="1"/>
</dbReference>
<dbReference type="PANTHER" id="PTHR48012:SF10">
    <property type="entry name" value="FI20177P1"/>
    <property type="match status" value="1"/>
</dbReference>
<keyword evidence="5 10" id="KW-0547">Nucleotide-binding</keyword>
<dbReference type="OMA" id="YPAETES"/>
<evidence type="ECO:0000256" key="11">
    <source>
        <dbReference type="SAM" id="MobiDB-lite"/>
    </source>
</evidence>
<dbReference type="InterPro" id="IPR000719">
    <property type="entry name" value="Prot_kinase_dom"/>
</dbReference>
<feature type="region of interest" description="Disordered" evidence="11">
    <location>
        <begin position="636"/>
        <end position="665"/>
    </location>
</feature>
<sequence length="1062" mass="116658">MPTYAEDRARRPIQRFRRCDGIPGVDPQYPPHLRNSALDQHYPPSIGSSITSDSDRSDEENFPPTIAGPTVSSGDLDVWDIYPPYDEYPAETESDPTDQYSVGSDQFLIDPNLIPPSPPSSFIAQGFNCFCSLFVRSPSPTVSLPKPYARCITSSNSSDIIHEWPSTTHGSSTLPTFSRLNLGRLAARQPEKPKKPSFLSSLGKFFCNLWGRKKARPAEDSHCPSIGSPGFAKKSADPAKMATLQVRGPDFSVTKQKAIEDAKIMQSTVNEQCVSAGQEVPPYILSELIGKGSFGRVYKATAVKNSQLVAVKIIDIEESDTLNPKLSDTYGEFLKEINALKLLSNSGAKNINHVIDALPVGQSMWMITEYCAGGSVATLMKPTAPGGLQERWIIPILREVAEAIFWVHKQGIIHRDIKCANILIHEAGGVQLCDFGVAGVIETKFDKRSTFIGTLHWMAPELFAFEQTASYGTEVDIWAFGSMVYEIASGLPPNTQLMDMVRLGNHLKQHSPRLEGDQYSDGLKDLVAYALEESPRNRPTIEQIQRHPYIFNSSTAYPTSSLAMLVRAYKLWEAQGGSRKSLFAPGGAQVPQDFPSTALASDEWNFSTTAAFDQQVFRDNDTQTVYEAYGTQVDFGADLTDTEQTSRPQKGRGRRKPPNFPVLKAPLEKVFDPNTLTGYAENSKNYYGVGPPPPPTSDLPLRDGSGQGSDVRESLIDLDASLHGGELSHFADMETIRASGVPRASLDYSYSMPEPQDFNKPPLSDPEQFNINRRTRDWKFPTMAPPASANPEISRFPFNEEHSAPSSAGQPGLHHYTADPLSMAPTYSSSEQLAVPRAVSQAANRASAGSLIDLDMSLPDPISDPIRPSTAHSDVGSVTGSELGGPNNPFDLERHASLYVPFSNREPSIYVSDDSTFANPFSDLAAATLTQRLSRRGYHSGSQSFSSNEYSDNEYLAPQPMYQQLQQQHQPLEPQPRPQPRPPAQAMPISTPSSISSRGLLLPVAPNAPSGRVMLGQASLEEVKDEFRRLMMSFGEHLDIANEKLADLPVRRAARIDSLLRE</sequence>
<comment type="similarity">
    <text evidence="1">Belongs to the protein kinase superfamily. STE Ser/Thr protein kinase family. STE20 subfamily.</text>
</comment>
<feature type="compositionally biased region" description="Polar residues" evidence="11">
    <location>
        <begin position="870"/>
        <end position="880"/>
    </location>
</feature>
<dbReference type="PROSITE" id="PS00108">
    <property type="entry name" value="PROTEIN_KINASE_ST"/>
    <property type="match status" value="1"/>
</dbReference>
<evidence type="ECO:0000256" key="3">
    <source>
        <dbReference type="ARBA" id="ARBA00022527"/>
    </source>
</evidence>
<dbReference type="EMBL" id="JOWA01000088">
    <property type="protein sequence ID" value="KEZ44565.1"/>
    <property type="molecule type" value="Genomic_DNA"/>
</dbReference>
<dbReference type="InterPro" id="IPR050629">
    <property type="entry name" value="STE20/SPS1-PAK"/>
</dbReference>
<evidence type="ECO:0000256" key="9">
    <source>
        <dbReference type="ARBA" id="ARBA00048679"/>
    </source>
</evidence>
<dbReference type="KEGG" id="sapo:SAPIO_CDS3594"/>
<feature type="region of interest" description="Disordered" evidence="11">
    <location>
        <begin position="855"/>
        <end position="890"/>
    </location>
</feature>
<keyword evidence="6" id="KW-0418">Kinase</keyword>
<dbReference type="PROSITE" id="PS50011">
    <property type="entry name" value="PROTEIN_KINASE_DOM"/>
    <property type="match status" value="1"/>
</dbReference>
<evidence type="ECO:0000313" key="14">
    <source>
        <dbReference type="Proteomes" id="UP000028545"/>
    </source>
</evidence>
<evidence type="ECO:0000256" key="1">
    <source>
        <dbReference type="ARBA" id="ARBA00008874"/>
    </source>
</evidence>
<gene>
    <name evidence="13" type="ORF">SAPIO_CDS3594</name>
</gene>
<dbReference type="HOGENOM" id="CLU_007561_0_1_1"/>
<feature type="compositionally biased region" description="Basic and acidic residues" evidence="11">
    <location>
        <begin position="1"/>
        <end position="10"/>
    </location>
</feature>
<dbReference type="GO" id="GO:0004674">
    <property type="term" value="F:protein serine/threonine kinase activity"/>
    <property type="evidence" value="ECO:0007669"/>
    <property type="project" value="UniProtKB-KW"/>
</dbReference>
<evidence type="ECO:0000256" key="4">
    <source>
        <dbReference type="ARBA" id="ARBA00022679"/>
    </source>
</evidence>
<dbReference type="SMART" id="SM00220">
    <property type="entry name" value="S_TKc"/>
    <property type="match status" value="1"/>
</dbReference>
<dbReference type="EC" id="2.7.11.1" evidence="2"/>
<evidence type="ECO:0000256" key="7">
    <source>
        <dbReference type="ARBA" id="ARBA00022840"/>
    </source>
</evidence>
<comment type="catalytic activity">
    <reaction evidence="9">
        <text>L-seryl-[protein] + ATP = O-phospho-L-seryl-[protein] + ADP + H(+)</text>
        <dbReference type="Rhea" id="RHEA:17989"/>
        <dbReference type="Rhea" id="RHEA-COMP:9863"/>
        <dbReference type="Rhea" id="RHEA-COMP:11604"/>
        <dbReference type="ChEBI" id="CHEBI:15378"/>
        <dbReference type="ChEBI" id="CHEBI:29999"/>
        <dbReference type="ChEBI" id="CHEBI:30616"/>
        <dbReference type="ChEBI" id="CHEBI:83421"/>
        <dbReference type="ChEBI" id="CHEBI:456216"/>
        <dbReference type="EC" id="2.7.11.1"/>
    </reaction>
</comment>
<dbReference type="GeneID" id="27722666"/>
<evidence type="ECO:0000256" key="10">
    <source>
        <dbReference type="PROSITE-ProRule" id="PRU10141"/>
    </source>
</evidence>
<feature type="region of interest" description="Disordered" evidence="11">
    <location>
        <begin position="1"/>
        <end position="75"/>
    </location>
</feature>
<keyword evidence="4" id="KW-0808">Transferase</keyword>
<dbReference type="InterPro" id="IPR008271">
    <property type="entry name" value="Ser/Thr_kinase_AS"/>
</dbReference>
<feature type="compositionally biased region" description="Pro residues" evidence="11">
    <location>
        <begin position="973"/>
        <end position="985"/>
    </location>
</feature>
<dbReference type="GO" id="GO:0005524">
    <property type="term" value="F:ATP binding"/>
    <property type="evidence" value="ECO:0007669"/>
    <property type="project" value="UniProtKB-UniRule"/>
</dbReference>
<evidence type="ECO:0000313" key="13">
    <source>
        <dbReference type="EMBL" id="KEZ44565.1"/>
    </source>
</evidence>
<dbReference type="OrthoDB" id="248923at2759"/>
<organism evidence="13 14">
    <name type="scientific">Pseudallescheria apiosperma</name>
    <name type="common">Scedosporium apiospermum</name>
    <dbReference type="NCBI Taxonomy" id="563466"/>
    <lineage>
        <taxon>Eukaryota</taxon>
        <taxon>Fungi</taxon>
        <taxon>Dikarya</taxon>
        <taxon>Ascomycota</taxon>
        <taxon>Pezizomycotina</taxon>
        <taxon>Sordariomycetes</taxon>
        <taxon>Hypocreomycetidae</taxon>
        <taxon>Microascales</taxon>
        <taxon>Microascaceae</taxon>
        <taxon>Scedosporium</taxon>
    </lineage>
</organism>
<dbReference type="Gene3D" id="1.10.510.10">
    <property type="entry name" value="Transferase(Phosphotransferase) domain 1"/>
    <property type="match status" value="1"/>
</dbReference>
<proteinExistence type="inferred from homology"/>
<comment type="catalytic activity">
    <reaction evidence="8">
        <text>L-threonyl-[protein] + ATP = O-phospho-L-threonyl-[protein] + ADP + H(+)</text>
        <dbReference type="Rhea" id="RHEA:46608"/>
        <dbReference type="Rhea" id="RHEA-COMP:11060"/>
        <dbReference type="Rhea" id="RHEA-COMP:11605"/>
        <dbReference type="ChEBI" id="CHEBI:15378"/>
        <dbReference type="ChEBI" id="CHEBI:30013"/>
        <dbReference type="ChEBI" id="CHEBI:30616"/>
        <dbReference type="ChEBI" id="CHEBI:61977"/>
        <dbReference type="ChEBI" id="CHEBI:456216"/>
        <dbReference type="EC" id="2.7.11.1"/>
    </reaction>
</comment>
<keyword evidence="3" id="KW-0723">Serine/threonine-protein kinase</keyword>
<feature type="region of interest" description="Disordered" evidence="11">
    <location>
        <begin position="681"/>
        <end position="710"/>
    </location>
</feature>
<evidence type="ECO:0000259" key="12">
    <source>
        <dbReference type="PROSITE" id="PS50011"/>
    </source>
</evidence>
<name>A0A084GB53_PSEDA</name>
<dbReference type="PANTHER" id="PTHR48012">
    <property type="entry name" value="STERILE20-LIKE KINASE, ISOFORM B-RELATED"/>
    <property type="match status" value="1"/>
</dbReference>
<dbReference type="InterPro" id="IPR017441">
    <property type="entry name" value="Protein_kinase_ATP_BS"/>
</dbReference>
<feature type="binding site" evidence="10">
    <location>
        <position position="312"/>
    </location>
    <ligand>
        <name>ATP</name>
        <dbReference type="ChEBI" id="CHEBI:30616"/>
    </ligand>
</feature>
<dbReference type="GO" id="GO:0005737">
    <property type="term" value="C:cytoplasm"/>
    <property type="evidence" value="ECO:0007669"/>
    <property type="project" value="TreeGrafter"/>
</dbReference>
<feature type="region of interest" description="Disordered" evidence="11">
    <location>
        <begin position="965"/>
        <end position="991"/>
    </location>
</feature>
<dbReference type="SUPFAM" id="SSF56112">
    <property type="entry name" value="Protein kinase-like (PK-like)"/>
    <property type="match status" value="1"/>
</dbReference>
<evidence type="ECO:0000256" key="6">
    <source>
        <dbReference type="ARBA" id="ARBA00022777"/>
    </source>
</evidence>
<feature type="domain" description="Protein kinase" evidence="12">
    <location>
        <begin position="283"/>
        <end position="550"/>
    </location>
</feature>
<dbReference type="RefSeq" id="XP_016644364.1">
    <property type="nucleotide sequence ID" value="XM_016786358.1"/>
</dbReference>
<reference evidence="13 14" key="1">
    <citation type="journal article" date="2014" name="Genome Announc.">
        <title>Draft genome sequence of the pathogenic fungus Scedosporium apiospermum.</title>
        <authorList>
            <person name="Vandeputte P."/>
            <person name="Ghamrawi S."/>
            <person name="Rechenmann M."/>
            <person name="Iltis A."/>
            <person name="Giraud S."/>
            <person name="Fleury M."/>
            <person name="Thornton C."/>
            <person name="Delhaes L."/>
            <person name="Meyer W."/>
            <person name="Papon N."/>
            <person name="Bouchara J.P."/>
        </authorList>
    </citation>
    <scope>NUCLEOTIDE SEQUENCE [LARGE SCALE GENOMIC DNA]</scope>
    <source>
        <strain evidence="13 14">IHEM 14462</strain>
    </source>
</reference>
<evidence type="ECO:0000256" key="8">
    <source>
        <dbReference type="ARBA" id="ARBA00047899"/>
    </source>
</evidence>
<evidence type="ECO:0000256" key="5">
    <source>
        <dbReference type="ARBA" id="ARBA00022741"/>
    </source>
</evidence>
<comment type="caution">
    <text evidence="13">The sequence shown here is derived from an EMBL/GenBank/DDBJ whole genome shotgun (WGS) entry which is preliminary data.</text>
</comment>
<feature type="region of interest" description="Disordered" evidence="11">
    <location>
        <begin position="785"/>
        <end position="829"/>
    </location>
</feature>
<dbReference type="VEuPathDB" id="FungiDB:SAPIO_CDS3594"/>
<dbReference type="AlphaFoldDB" id="A0A084GB53"/>
<dbReference type="InterPro" id="IPR011009">
    <property type="entry name" value="Kinase-like_dom_sf"/>
</dbReference>
<evidence type="ECO:0000256" key="2">
    <source>
        <dbReference type="ARBA" id="ARBA00012513"/>
    </source>
</evidence>